<accession>A0A0N9P783</accession>
<dbReference type="Gene3D" id="3.30.70.1910">
    <property type="match status" value="1"/>
</dbReference>
<dbReference type="OrthoDB" id="17301at10239"/>
<protein>
    <submittedName>
        <fullName evidence="1">Uncharacterized protein</fullName>
    </submittedName>
</protein>
<dbReference type="Proteomes" id="UP000202190">
    <property type="component" value="Segment"/>
</dbReference>
<dbReference type="EMBL" id="KP282675">
    <property type="protein sequence ID" value="ALG96874.1"/>
    <property type="molecule type" value="Genomic_DNA"/>
</dbReference>
<sequence length="148" mass="18053">MEDQDLIIAEIVIKYNISESTVEKLRNFLSKVENFKYLYLMTETTKKGKKKRKRKTKATNGEIYLPPKEYIKTKYQAEIFSVIERGKLHKLHYHRLIATNTQIDYKEMQRRFGKYYYLHFEILNLDIETIRKVLQYMFKQKERNAKDK</sequence>
<dbReference type="GeneID" id="26887625"/>
<keyword evidence="2" id="KW-1185">Reference proteome</keyword>
<organism evidence="1 2">
    <name type="scientific">Acidianus rod-shaped virus 2</name>
    <dbReference type="NCBI Taxonomy" id="1732175"/>
    <lineage>
        <taxon>Viruses</taxon>
        <taxon>Adnaviria</taxon>
        <taxon>Zilligvirae</taxon>
        <taxon>Taleaviricota</taxon>
        <taxon>Tokiviricetes</taxon>
        <taxon>Ligamenvirales</taxon>
        <taxon>Rudiviridae</taxon>
        <taxon>Hoswirudivirus</taxon>
        <taxon>Hoswirudivirus pozzuoliense</taxon>
        <taxon>Hoswirudivirus ARV2</taxon>
    </lineage>
</organism>
<reference evidence="1 2" key="1">
    <citation type="journal article" date="2015" name="Environ. Microbiol.">
        <title>Novel viral genomes identified from six metagenomes reveal wide distribution of archaeal viruses and high viral diversity in terrestrial hot springs.</title>
        <authorList>
            <person name="Gudbergsdottir S.R."/>
            <person name="Menzel P."/>
            <person name="Krogh A."/>
            <person name="Young M."/>
            <person name="Peng X."/>
        </authorList>
    </citation>
    <scope>NUCLEOTIDE SEQUENCE [LARGE SCALE GENOMIC DNA]</scope>
    <source>
        <strain evidence="1 2">ARV2</strain>
    </source>
</reference>
<dbReference type="KEGG" id="vg:26887625"/>
<proteinExistence type="predicted"/>
<evidence type="ECO:0000313" key="2">
    <source>
        <dbReference type="Proteomes" id="UP000202190"/>
    </source>
</evidence>
<name>A0A0N9P783_9VIRU</name>
<evidence type="ECO:0000313" key="1">
    <source>
        <dbReference type="EMBL" id="ALG96874.1"/>
    </source>
</evidence>
<dbReference type="RefSeq" id="YP_009230215.1">
    <property type="nucleotide sequence ID" value="NC_029314.1"/>
</dbReference>